<feature type="domain" description="C3H1-type" evidence="6">
    <location>
        <begin position="1046"/>
        <end position="1071"/>
    </location>
</feature>
<keyword evidence="8" id="KW-1185">Reference proteome</keyword>
<evidence type="ECO:0000256" key="4">
    <source>
        <dbReference type="PROSITE-ProRule" id="PRU00723"/>
    </source>
</evidence>
<keyword evidence="1 4" id="KW-0479">Metal-binding</keyword>
<evidence type="ECO:0000259" key="6">
    <source>
        <dbReference type="PROSITE" id="PS50103"/>
    </source>
</evidence>
<feature type="compositionally biased region" description="Polar residues" evidence="5">
    <location>
        <begin position="580"/>
        <end position="591"/>
    </location>
</feature>
<organism evidence="7 8">
    <name type="scientific">Peltaster fructicola</name>
    <dbReference type="NCBI Taxonomy" id="286661"/>
    <lineage>
        <taxon>Eukaryota</taxon>
        <taxon>Fungi</taxon>
        <taxon>Dikarya</taxon>
        <taxon>Ascomycota</taxon>
        <taxon>Pezizomycotina</taxon>
        <taxon>Dothideomycetes</taxon>
        <taxon>Dothideomycetes incertae sedis</taxon>
        <taxon>Peltaster</taxon>
    </lineage>
</organism>
<dbReference type="SMART" id="SM00356">
    <property type="entry name" value="ZnF_C3H1"/>
    <property type="match status" value="1"/>
</dbReference>
<feature type="compositionally biased region" description="Polar residues" evidence="5">
    <location>
        <begin position="518"/>
        <end position="527"/>
    </location>
</feature>
<accession>A0A6H0XZ20</accession>
<dbReference type="PROSITE" id="PS50103">
    <property type="entry name" value="ZF_C3H1"/>
    <property type="match status" value="1"/>
</dbReference>
<feature type="region of interest" description="Disordered" evidence="5">
    <location>
        <begin position="664"/>
        <end position="703"/>
    </location>
</feature>
<feature type="region of interest" description="Disordered" evidence="5">
    <location>
        <begin position="1"/>
        <end position="22"/>
    </location>
</feature>
<sequence>MDHNQQQQLYPDGNTGDSLLQYSQGFNASDNLFPHPNDQNDAGWGVNASAFSHSSLSRATYQNNDWGNQQHAEHLAVQSLDPQHGHNQGDAFRQSSLQNNPAFNAASFNNYSNHAPYNYRQPQFDPSLLDTTNQAFKHYQSAYPGHTHESRTIEPQALEHEAIYQGQHEQKQFDVPSATAVARAANLVDHTALAKAIPVGKGDGIFHTIDFDQLVRATNSERMSAFSTIAREPQEWDSNRAALPAYVPRKSKNALKRLAGQDGALLAKINQKSIKRARLAKPSTSRLSKGGDAAGVVKSQQYDDSSDDDSEYTSESDVEDAPLPIKRPDTPREAIEYDTIKALWRSKRKAVDANDVRKGLVDFWELVKTVRDRWKTDAAVVVQAEEKKLKGELPLLRQRVKDQRDMIECAFKTALKHGNRTILETLSENASLLFLCYQFLLDRFKAEDVNGSLARSILEVMALFTTLTSDKLEKTHLVKILPRYAKAGDAKTQFYARSIVSKATAGADGKAAQAKTTSPSKADSTAGTKRAANGAGALPPTKKPTLSTIKSQANAAVANSTKKRLLGDDAAKPAAKKVATTNGVTKGTSDDTAAVKKPTASKLTTGLFAGLSSAVKKPGTSVKPATATAPSSGVKTAAVAAPAPAASTAGPARSVFSFAETMKNLTQPKEEKPAPKATEKDIPDETPEQKARRKRREARGPLRVHWKSQEDLLEIREFTHDPDEEQGHDSSQTRDVADLQGEGRMFKQQHNKIMDDDDDEPVVEVPMQLIDWYEPMAIDFAEVPKEERDRNYFPFGGGDQQPDSAENAERKKYEDNTLMVFYSHSDDIPATPREPDEAITGEAKPITAFAAPEQKYIDRAAHNSAARQRRLGLAKQQNVTAPIDFDSLRHALGMQQAPQPQMHVPPPAAQPVLNIQAILAQLGQPAQPQPPTQASQPAPFMQQPSFPAANPLAAFFAANAPQPAAPQPPAPPAQPDISAILAQLNQTAAPVPQPIIAPPAMPSFPPNMDPGLAFLAQHHQQQKQQQGAAPAGNEAMSRGNSHMKDKYKSKVCKYWQEGTCTKGDNCTYRHE</sequence>
<dbReference type="GO" id="GO:0008270">
    <property type="term" value="F:zinc ion binding"/>
    <property type="evidence" value="ECO:0007669"/>
    <property type="project" value="UniProtKB-KW"/>
</dbReference>
<evidence type="ECO:0000256" key="3">
    <source>
        <dbReference type="ARBA" id="ARBA00022833"/>
    </source>
</evidence>
<dbReference type="EMBL" id="CP051142">
    <property type="protein sequence ID" value="QIW99996.1"/>
    <property type="molecule type" value="Genomic_DNA"/>
</dbReference>
<reference evidence="7 8" key="1">
    <citation type="journal article" date="2016" name="Sci. Rep.">
        <title>Peltaster fructicola genome reveals evolution from an invasive phytopathogen to an ectophytic parasite.</title>
        <authorList>
            <person name="Xu C."/>
            <person name="Chen H."/>
            <person name="Gleason M.L."/>
            <person name="Xu J.R."/>
            <person name="Liu H."/>
            <person name="Zhang R."/>
            <person name="Sun G."/>
        </authorList>
    </citation>
    <scope>NUCLEOTIDE SEQUENCE [LARGE SCALE GENOMIC DNA]</scope>
    <source>
        <strain evidence="7 8">LNHT1506</strain>
    </source>
</reference>
<evidence type="ECO:0000313" key="7">
    <source>
        <dbReference type="EMBL" id="QIW99996.1"/>
    </source>
</evidence>
<gene>
    <name evidence="7" type="ORF">AMS68_005514</name>
</gene>
<feature type="region of interest" description="Disordered" evidence="5">
    <location>
        <begin position="508"/>
        <end position="546"/>
    </location>
</feature>
<feature type="compositionally biased region" description="Basic and acidic residues" evidence="5">
    <location>
        <begin position="668"/>
        <end position="690"/>
    </location>
</feature>
<dbReference type="Gene3D" id="4.10.1000.10">
    <property type="entry name" value="Zinc finger, CCCH-type"/>
    <property type="match status" value="1"/>
</dbReference>
<evidence type="ECO:0000256" key="1">
    <source>
        <dbReference type="ARBA" id="ARBA00022723"/>
    </source>
</evidence>
<dbReference type="InterPro" id="IPR000571">
    <property type="entry name" value="Znf_CCCH"/>
</dbReference>
<dbReference type="OrthoDB" id="4347at2759"/>
<feature type="region of interest" description="Disordered" evidence="5">
    <location>
        <begin position="923"/>
        <end position="943"/>
    </location>
</feature>
<feature type="region of interest" description="Disordered" evidence="5">
    <location>
        <begin position="1018"/>
        <end position="1043"/>
    </location>
</feature>
<feature type="compositionally biased region" description="Low complexity" evidence="5">
    <location>
        <begin position="508"/>
        <end position="517"/>
    </location>
</feature>
<evidence type="ECO:0000256" key="2">
    <source>
        <dbReference type="ARBA" id="ARBA00022771"/>
    </source>
</evidence>
<feature type="compositionally biased region" description="Acidic residues" evidence="5">
    <location>
        <begin position="304"/>
        <end position="320"/>
    </location>
</feature>
<dbReference type="Pfam" id="PF18345">
    <property type="entry name" value="zf_CCCH_4"/>
    <property type="match status" value="1"/>
</dbReference>
<feature type="zinc finger region" description="C3H1-type" evidence="4">
    <location>
        <begin position="1046"/>
        <end position="1071"/>
    </location>
</feature>
<keyword evidence="2 4" id="KW-0863">Zinc-finger</keyword>
<dbReference type="Proteomes" id="UP000503462">
    <property type="component" value="Chromosome 4"/>
</dbReference>
<feature type="region of interest" description="Disordered" evidence="5">
    <location>
        <begin position="567"/>
        <end position="597"/>
    </location>
</feature>
<feature type="region of interest" description="Disordered" evidence="5">
    <location>
        <begin position="278"/>
        <end position="330"/>
    </location>
</feature>
<dbReference type="SUPFAM" id="SSF90229">
    <property type="entry name" value="CCCH zinc finger"/>
    <property type="match status" value="1"/>
</dbReference>
<feature type="region of interest" description="Disordered" evidence="5">
    <location>
        <begin position="614"/>
        <end position="634"/>
    </location>
</feature>
<evidence type="ECO:0000256" key="5">
    <source>
        <dbReference type="SAM" id="MobiDB-lite"/>
    </source>
</evidence>
<dbReference type="InterPro" id="IPR036855">
    <property type="entry name" value="Znf_CCCH_sf"/>
</dbReference>
<proteinExistence type="predicted"/>
<evidence type="ECO:0000313" key="8">
    <source>
        <dbReference type="Proteomes" id="UP000503462"/>
    </source>
</evidence>
<protein>
    <recommendedName>
        <fullName evidence="6">C3H1-type domain-containing protein</fullName>
    </recommendedName>
</protein>
<name>A0A6H0XZ20_9PEZI</name>
<dbReference type="AlphaFoldDB" id="A0A6H0XZ20"/>
<feature type="compositionally biased region" description="Basic residues" evidence="5">
    <location>
        <begin position="691"/>
        <end position="703"/>
    </location>
</feature>
<keyword evidence="3 4" id="KW-0862">Zinc</keyword>